<dbReference type="InterPro" id="IPR001611">
    <property type="entry name" value="Leu-rich_rpt"/>
</dbReference>
<name>I7MAF3_TETTS</name>
<dbReference type="InterPro" id="IPR032675">
    <property type="entry name" value="LRR_dom_sf"/>
</dbReference>
<dbReference type="PANTHER" id="PTHR24114:SF2">
    <property type="entry name" value="F-BOX DOMAIN-CONTAINING PROTEIN-RELATED"/>
    <property type="match status" value="1"/>
</dbReference>
<feature type="region of interest" description="Disordered" evidence="1">
    <location>
        <begin position="367"/>
        <end position="386"/>
    </location>
</feature>
<dbReference type="Pfam" id="PF13516">
    <property type="entry name" value="LRR_6"/>
    <property type="match status" value="4"/>
</dbReference>
<accession>I7MAF3</accession>
<sequence>MKTLRSLNIIKNERDKYDLQKSQIEDTKTSYVKASEKPTLKINMKQSLPQIYQEVAQDQKSPQNIVFDYNSLDVSPEFKKEKPIIRQKRQTEFIQVKHSKRPSQHFQENNQKISNSNINNNQFEYGERRNSLSIVKNDDYQFKNKQTQQEKKNAMPIKLNNLTLQTNANNQKNTNNFYSPQHHNVASFSYQKNIEQADSNKNTQQFHSQHNSNNNYLIQSQITKKSTLHNIEPIAYGSEEFQTLTSQENLNKASASNIGQQTTNKFGKQRILSLRLKVDSPNINRLKTQTMFSSNPKSLNYQVSPTNLSFKKINFLSPNLKPNKFPKQYFFDKKVSDHNENQKSPESENYIGDNFLTAINSFKQQIQSDENNSKNKRKNDQNKKDEEYIEQMMNNSKGLIKHEEECLPGSQNIEDQFRFIHKNIDKIEEKNHFYGQQSTFLVDLVSTLNKIQLPPQKMNYLKDNQNCSVLNINNFQMSARQTGFFTKVISTEPYKNNLTVITANNNNITDTEFVNMIKQLPHRIEVLILKQNFISNLGLIQISEVLKSNHQQLIQLDLENNKIKDLGAKALFKALLQNNSLAKLNLSQNQIGDACSQELKDLLENSMTLQELYLKWNNFRQDGGICIAQGIKKNQSLKVLDISFNNLGSHQSKKLLANEKEIPPTIGKQFAEAFTSNKKLIHLDMSNCNLESQECQLIQEAIKKNTILFGLHFEGNSNYFVDENGFINKDEKIVSDDLDQELFKQVGAPNVFTHSIQGILYTVNPQKKKYRDICWVCEGWEYLQFNYDDNNNKNLKVQSDLFIHFDFDGYKAHKMQKIGTQSYQFYKMCPPNKTIQYFITEPKQMQIILDDHSNKIQLKKAIHLNINYKNALNNNEEEEVVSLEIDQFNVIQTIQQNIFSQEYYLQVESGIRDPDQI</sequence>
<proteinExistence type="predicted"/>
<evidence type="ECO:0008006" key="4">
    <source>
        <dbReference type="Google" id="ProtNLM"/>
    </source>
</evidence>
<dbReference type="AlphaFoldDB" id="I7MAF3"/>
<dbReference type="eggNOG" id="KOG4308">
    <property type="taxonomic scope" value="Eukaryota"/>
</dbReference>
<dbReference type="PANTHER" id="PTHR24114">
    <property type="entry name" value="LEUCINE RICH REPEAT FAMILY PROTEIN"/>
    <property type="match status" value="1"/>
</dbReference>
<dbReference type="GeneID" id="7833060"/>
<dbReference type="Gene3D" id="3.80.10.10">
    <property type="entry name" value="Ribonuclease Inhibitor"/>
    <property type="match status" value="2"/>
</dbReference>
<dbReference type="InterPro" id="IPR052394">
    <property type="entry name" value="LRR-containing"/>
</dbReference>
<dbReference type="OrthoDB" id="120976at2759"/>
<dbReference type="SMART" id="SM00368">
    <property type="entry name" value="LRR_RI"/>
    <property type="match status" value="5"/>
</dbReference>
<dbReference type="Proteomes" id="UP000009168">
    <property type="component" value="Unassembled WGS sequence"/>
</dbReference>
<gene>
    <name evidence="2" type="ORF">TTHERM_00616480</name>
</gene>
<evidence type="ECO:0000256" key="1">
    <source>
        <dbReference type="SAM" id="MobiDB-lite"/>
    </source>
</evidence>
<evidence type="ECO:0000313" key="2">
    <source>
        <dbReference type="EMBL" id="EAS04473.2"/>
    </source>
</evidence>
<dbReference type="InParanoid" id="I7MAF3"/>
<dbReference type="KEGG" id="tet:TTHERM_00616480"/>
<dbReference type="EMBL" id="GG662448">
    <property type="protein sequence ID" value="EAS04473.2"/>
    <property type="molecule type" value="Genomic_DNA"/>
</dbReference>
<dbReference type="RefSeq" id="XP_001024718.2">
    <property type="nucleotide sequence ID" value="XM_001024718.2"/>
</dbReference>
<keyword evidence="3" id="KW-1185">Reference proteome</keyword>
<dbReference type="SUPFAM" id="SSF52047">
    <property type="entry name" value="RNI-like"/>
    <property type="match status" value="1"/>
</dbReference>
<evidence type="ECO:0000313" key="3">
    <source>
        <dbReference type="Proteomes" id="UP000009168"/>
    </source>
</evidence>
<organism evidence="2 3">
    <name type="scientific">Tetrahymena thermophila (strain SB210)</name>
    <dbReference type="NCBI Taxonomy" id="312017"/>
    <lineage>
        <taxon>Eukaryota</taxon>
        <taxon>Sar</taxon>
        <taxon>Alveolata</taxon>
        <taxon>Ciliophora</taxon>
        <taxon>Intramacronucleata</taxon>
        <taxon>Oligohymenophorea</taxon>
        <taxon>Hymenostomatida</taxon>
        <taxon>Tetrahymenina</taxon>
        <taxon>Tetrahymenidae</taxon>
        <taxon>Tetrahymena</taxon>
    </lineage>
</organism>
<reference evidence="3" key="1">
    <citation type="journal article" date="2006" name="PLoS Biol.">
        <title>Macronuclear genome sequence of the ciliate Tetrahymena thermophila, a model eukaryote.</title>
        <authorList>
            <person name="Eisen J.A."/>
            <person name="Coyne R.S."/>
            <person name="Wu M."/>
            <person name="Wu D."/>
            <person name="Thiagarajan M."/>
            <person name="Wortman J.R."/>
            <person name="Badger J.H."/>
            <person name="Ren Q."/>
            <person name="Amedeo P."/>
            <person name="Jones K.M."/>
            <person name="Tallon L.J."/>
            <person name="Delcher A.L."/>
            <person name="Salzberg S.L."/>
            <person name="Silva J.C."/>
            <person name="Haas B.J."/>
            <person name="Majoros W.H."/>
            <person name="Farzad M."/>
            <person name="Carlton J.M."/>
            <person name="Smith R.K. Jr."/>
            <person name="Garg J."/>
            <person name="Pearlman R.E."/>
            <person name="Karrer K.M."/>
            <person name="Sun L."/>
            <person name="Manning G."/>
            <person name="Elde N.C."/>
            <person name="Turkewitz A.P."/>
            <person name="Asai D.J."/>
            <person name="Wilkes D.E."/>
            <person name="Wang Y."/>
            <person name="Cai H."/>
            <person name="Collins K."/>
            <person name="Stewart B.A."/>
            <person name="Lee S.R."/>
            <person name="Wilamowska K."/>
            <person name="Weinberg Z."/>
            <person name="Ruzzo W.L."/>
            <person name="Wloga D."/>
            <person name="Gaertig J."/>
            <person name="Frankel J."/>
            <person name="Tsao C.-C."/>
            <person name="Gorovsky M.A."/>
            <person name="Keeling P.J."/>
            <person name="Waller R.F."/>
            <person name="Patron N.J."/>
            <person name="Cherry J.M."/>
            <person name="Stover N.A."/>
            <person name="Krieger C.J."/>
            <person name="del Toro C."/>
            <person name="Ryder H.F."/>
            <person name="Williamson S.C."/>
            <person name="Barbeau R.A."/>
            <person name="Hamilton E.P."/>
            <person name="Orias E."/>
        </authorList>
    </citation>
    <scope>NUCLEOTIDE SEQUENCE [LARGE SCALE GENOMIC DNA]</scope>
    <source>
        <strain evidence="3">SB210</strain>
    </source>
</reference>
<protein>
    <recommendedName>
        <fullName evidence="4">Leucine Rich Repeat family protein</fullName>
    </recommendedName>
</protein>